<dbReference type="WBParaSite" id="SVE_0166400.1">
    <property type="protein sequence ID" value="SVE_0166400.1"/>
    <property type="gene ID" value="SVE_0166400"/>
</dbReference>
<keyword evidence="1" id="KW-1185">Reference proteome</keyword>
<reference evidence="1" key="1">
    <citation type="submission" date="2014-07" db="EMBL/GenBank/DDBJ databases">
        <authorList>
            <person name="Martin A.A"/>
            <person name="De Silva N."/>
        </authorList>
    </citation>
    <scope>NUCLEOTIDE SEQUENCE</scope>
</reference>
<evidence type="ECO:0000313" key="1">
    <source>
        <dbReference type="Proteomes" id="UP000035680"/>
    </source>
</evidence>
<dbReference type="Proteomes" id="UP000035680">
    <property type="component" value="Unassembled WGS sequence"/>
</dbReference>
<dbReference type="AlphaFoldDB" id="A0A0K0EYQ5"/>
<name>A0A0K0EYQ5_STRVS</name>
<organism evidence="1 2">
    <name type="scientific">Strongyloides venezuelensis</name>
    <name type="common">Threadworm</name>
    <dbReference type="NCBI Taxonomy" id="75913"/>
    <lineage>
        <taxon>Eukaryota</taxon>
        <taxon>Metazoa</taxon>
        <taxon>Ecdysozoa</taxon>
        <taxon>Nematoda</taxon>
        <taxon>Chromadorea</taxon>
        <taxon>Rhabditida</taxon>
        <taxon>Tylenchina</taxon>
        <taxon>Panagrolaimomorpha</taxon>
        <taxon>Strongyloidoidea</taxon>
        <taxon>Strongyloididae</taxon>
        <taxon>Strongyloides</taxon>
    </lineage>
</organism>
<accession>A0A0K0EYQ5</accession>
<evidence type="ECO:0000313" key="2">
    <source>
        <dbReference type="WBParaSite" id="SVE_0166400.1"/>
    </source>
</evidence>
<reference evidence="2" key="2">
    <citation type="submission" date="2015-08" db="UniProtKB">
        <authorList>
            <consortium name="WormBaseParasite"/>
        </authorList>
    </citation>
    <scope>IDENTIFICATION</scope>
</reference>
<sequence length="106" mass="12670">MAMLLLIISTKTPFRETIMEVINKLEKDKTQQINLTKVFDEVDNELTNNGTKWFDQNRIKQSFQGKTKSILSYIERFEKYIEVHHEFSTNIEKDCNALRRRCLKKI</sequence>
<proteinExistence type="predicted"/>
<protein>
    <submittedName>
        <fullName evidence="2">EF-hand domain-containing protein</fullName>
    </submittedName>
</protein>